<feature type="coiled-coil region" evidence="5">
    <location>
        <begin position="304"/>
        <end position="331"/>
    </location>
</feature>
<feature type="compositionally biased region" description="Gly residues" evidence="6">
    <location>
        <begin position="710"/>
        <end position="726"/>
    </location>
</feature>
<feature type="coiled-coil region" evidence="5">
    <location>
        <begin position="21"/>
        <end position="94"/>
    </location>
</feature>
<dbReference type="ExpressionAtlas" id="A0A2K3D7G4">
    <property type="expression patterns" value="baseline and differential"/>
</dbReference>
<protein>
    <submittedName>
        <fullName evidence="7">Uncharacterized protein</fullName>
    </submittedName>
</protein>
<evidence type="ECO:0000256" key="5">
    <source>
        <dbReference type="SAM" id="Coils"/>
    </source>
</evidence>
<dbReference type="KEGG" id="cre:CHLRE_11g467620v5"/>
<evidence type="ECO:0000256" key="3">
    <source>
        <dbReference type="ARBA" id="ARBA00023054"/>
    </source>
</evidence>
<feature type="region of interest" description="Disordered" evidence="6">
    <location>
        <begin position="391"/>
        <end position="422"/>
    </location>
</feature>
<proteinExistence type="predicted"/>
<dbReference type="InParanoid" id="A0A2K3D7G4"/>
<accession>A0A2K3D7G4</accession>
<dbReference type="InterPro" id="IPR052116">
    <property type="entry name" value="Centro_Cilium_Assembly"/>
</dbReference>
<dbReference type="OrthoDB" id="311279at2759"/>
<feature type="coiled-coil region" evidence="5">
    <location>
        <begin position="180"/>
        <end position="246"/>
    </location>
</feature>
<comment type="subcellular location">
    <subcellularLocation>
        <location evidence="1">Cytoplasm</location>
        <location evidence="1">Cytoskeleton</location>
        <location evidence="1">Microtubule organizing center</location>
        <location evidence="1">Centrosome</location>
    </subcellularLocation>
</comment>
<name>A0A2K3D7G4_CHLRE</name>
<reference evidence="7 8" key="1">
    <citation type="journal article" date="2007" name="Science">
        <title>The Chlamydomonas genome reveals the evolution of key animal and plant functions.</title>
        <authorList>
            <person name="Merchant S.S."/>
            <person name="Prochnik S.E."/>
            <person name="Vallon O."/>
            <person name="Harris E.H."/>
            <person name="Karpowicz S.J."/>
            <person name="Witman G.B."/>
            <person name="Terry A."/>
            <person name="Salamov A."/>
            <person name="Fritz-Laylin L.K."/>
            <person name="Marechal-Drouard L."/>
            <person name="Marshall W.F."/>
            <person name="Qu L.H."/>
            <person name="Nelson D.R."/>
            <person name="Sanderfoot A.A."/>
            <person name="Spalding M.H."/>
            <person name="Kapitonov V.V."/>
            <person name="Ren Q."/>
            <person name="Ferris P."/>
            <person name="Lindquist E."/>
            <person name="Shapiro H."/>
            <person name="Lucas S.M."/>
            <person name="Grimwood J."/>
            <person name="Schmutz J."/>
            <person name="Cardol P."/>
            <person name="Cerutti H."/>
            <person name="Chanfreau G."/>
            <person name="Chen C.L."/>
            <person name="Cognat V."/>
            <person name="Croft M.T."/>
            <person name="Dent R."/>
            <person name="Dutcher S."/>
            <person name="Fernandez E."/>
            <person name="Fukuzawa H."/>
            <person name="Gonzalez-Ballester D."/>
            <person name="Gonzalez-Halphen D."/>
            <person name="Hallmann A."/>
            <person name="Hanikenne M."/>
            <person name="Hippler M."/>
            <person name="Inwood W."/>
            <person name="Jabbari K."/>
            <person name="Kalanon M."/>
            <person name="Kuras R."/>
            <person name="Lefebvre P.A."/>
            <person name="Lemaire S.D."/>
            <person name="Lobanov A.V."/>
            <person name="Lohr M."/>
            <person name="Manuell A."/>
            <person name="Meier I."/>
            <person name="Mets L."/>
            <person name="Mittag M."/>
            <person name="Mittelmeier T."/>
            <person name="Moroney J.V."/>
            <person name="Moseley J."/>
            <person name="Napoli C."/>
            <person name="Nedelcu A.M."/>
            <person name="Niyogi K."/>
            <person name="Novoselov S.V."/>
            <person name="Paulsen I.T."/>
            <person name="Pazour G."/>
            <person name="Purton S."/>
            <person name="Ral J.P."/>
            <person name="Riano-Pachon D.M."/>
            <person name="Riekhof W."/>
            <person name="Rymarquis L."/>
            <person name="Schroda M."/>
            <person name="Stern D."/>
            <person name="Umen J."/>
            <person name="Willows R."/>
            <person name="Wilson N."/>
            <person name="Zimmer S.L."/>
            <person name="Allmer J."/>
            <person name="Balk J."/>
            <person name="Bisova K."/>
            <person name="Chen C.J."/>
            <person name="Elias M."/>
            <person name="Gendler K."/>
            <person name="Hauser C."/>
            <person name="Lamb M.R."/>
            <person name="Ledford H."/>
            <person name="Long J.C."/>
            <person name="Minagawa J."/>
            <person name="Page M.D."/>
            <person name="Pan J."/>
            <person name="Pootakham W."/>
            <person name="Roje S."/>
            <person name="Rose A."/>
            <person name="Stahlberg E."/>
            <person name="Terauchi A.M."/>
            <person name="Yang P."/>
            <person name="Ball S."/>
            <person name="Bowler C."/>
            <person name="Dieckmann C.L."/>
            <person name="Gladyshev V.N."/>
            <person name="Green P."/>
            <person name="Jorgensen R."/>
            <person name="Mayfield S."/>
            <person name="Mueller-Roeber B."/>
            <person name="Rajamani S."/>
            <person name="Sayre R.T."/>
            <person name="Brokstein P."/>
            <person name="Dubchak I."/>
            <person name="Goodstein D."/>
            <person name="Hornick L."/>
            <person name="Huang Y.W."/>
            <person name="Jhaveri J."/>
            <person name="Luo Y."/>
            <person name="Martinez D."/>
            <person name="Ngau W.C."/>
            <person name="Otillar B."/>
            <person name="Poliakov A."/>
            <person name="Porter A."/>
            <person name="Szajkowski L."/>
            <person name="Werner G."/>
            <person name="Zhou K."/>
            <person name="Grigoriev I.V."/>
            <person name="Rokhsar D.S."/>
            <person name="Grossman A.R."/>
        </authorList>
    </citation>
    <scope>NUCLEOTIDE SEQUENCE [LARGE SCALE GENOMIC DNA]</scope>
    <source>
        <strain evidence="8">CC-503</strain>
    </source>
</reference>
<dbReference type="PANTHER" id="PTHR23170">
    <property type="entry name" value="NY-REN-58 ANTIGEN"/>
    <property type="match status" value="1"/>
</dbReference>
<keyword evidence="4" id="KW-0206">Cytoskeleton</keyword>
<feature type="region of interest" description="Disordered" evidence="6">
    <location>
        <begin position="695"/>
        <end position="726"/>
    </location>
</feature>
<gene>
    <name evidence="7" type="ORF">CHLRE_11g467620v5</name>
</gene>
<dbReference type="RefSeq" id="XP_042919370.1">
    <property type="nucleotide sequence ID" value="XM_043067371.1"/>
</dbReference>
<evidence type="ECO:0000256" key="2">
    <source>
        <dbReference type="ARBA" id="ARBA00022490"/>
    </source>
</evidence>
<dbReference type="GeneID" id="5724371"/>
<keyword evidence="2" id="KW-0963">Cytoplasm</keyword>
<evidence type="ECO:0000256" key="1">
    <source>
        <dbReference type="ARBA" id="ARBA00004300"/>
    </source>
</evidence>
<feature type="compositionally biased region" description="Basic and acidic residues" evidence="6">
    <location>
        <begin position="392"/>
        <end position="403"/>
    </location>
</feature>
<keyword evidence="8" id="KW-1185">Reference proteome</keyword>
<evidence type="ECO:0000313" key="7">
    <source>
        <dbReference type="EMBL" id="PNW76473.1"/>
    </source>
</evidence>
<evidence type="ECO:0000256" key="4">
    <source>
        <dbReference type="ARBA" id="ARBA00023212"/>
    </source>
</evidence>
<dbReference type="AlphaFoldDB" id="A0A2K3D7G4"/>
<keyword evidence="3 5" id="KW-0175">Coiled coil</keyword>
<dbReference type="PANTHER" id="PTHR23170:SF3">
    <property type="entry name" value="LEUCINE-RICH REPEAT-CONTAINING PROTEIN 45"/>
    <property type="match status" value="1"/>
</dbReference>
<sequence>MSESVISDYGSEDVAQTIAIITQLKAENVDLKRNFDNLKGLHLQLVESNKTLQARYATLFDDRNNVEKQYQSLCESWRVELEEKQRQLDAAKAQILGPRDLEVLRVKLLEEVDAPYRAKTDNLAKEAESSHAAYMKLRREYEELHNTYRSLEVRTVGEQEAHRLEATAQARELRDKAALITTLQGKLATCETQLRGLQRDLEAARYSHSQMKQELDEVRRLKEKAVVEREQAAAQADKRVKAAEDEAANLMSFVESVTRKNRHLVTELAESQRAAEDLFASNVRLQGAQTALQGQLDSAVRLAATEKSALLEEHEEAIRKLEDKVAALLGEAARRDSLISELKLAQQDELTRLAASWEAKLADERRAAGDRQREALDARADMQEKLAALQRQAEERRREDEAALRAAQGEADGALREAAGERQRGEGLARQLAEAGAALEAARAEAADAKAELVKSQMTATQLVERRQELEQRLQRAEEQALQARSTRDSLAAELESVRREAEEERAAAARQEAAGRAAWGLEKAALAKRYQAAVKEMSVRHESELRRLKRKSRGAVAAVAALTDEVADLKFKAAEAKHVSHMSEVLYLNTAPATARSASPYRSDAYSPGGAATTPGPYGGGYGGGYYSPYSPGGVRPITAPSFLTSSMGGAPPPNVVIVTGGNAGGGGANGAGVAAAAAAGAAAGAAASAQAAAAAQQQQHGHPHDGSGGDSGGEGAGGGGRVVEGAIGGGSGAGLVDSALLSSIAALRQRQQEYMHMARMGLQP</sequence>
<dbReference type="OMA" id="CESWRVE"/>
<feature type="compositionally biased region" description="Basic and acidic residues" evidence="6">
    <location>
        <begin position="413"/>
        <end position="422"/>
    </location>
</feature>
<organism evidence="7 8">
    <name type="scientific">Chlamydomonas reinhardtii</name>
    <name type="common">Chlamydomonas smithii</name>
    <dbReference type="NCBI Taxonomy" id="3055"/>
    <lineage>
        <taxon>Eukaryota</taxon>
        <taxon>Viridiplantae</taxon>
        <taxon>Chlorophyta</taxon>
        <taxon>core chlorophytes</taxon>
        <taxon>Chlorophyceae</taxon>
        <taxon>CS clade</taxon>
        <taxon>Chlamydomonadales</taxon>
        <taxon>Chlamydomonadaceae</taxon>
        <taxon>Chlamydomonas</taxon>
    </lineage>
</organism>
<dbReference type="Proteomes" id="UP000006906">
    <property type="component" value="Chromosome 11"/>
</dbReference>
<dbReference type="Gramene" id="PNW76473">
    <property type="protein sequence ID" value="PNW76473"/>
    <property type="gene ID" value="CHLRE_11g467620v5"/>
</dbReference>
<dbReference type="EMBL" id="CM008972">
    <property type="protein sequence ID" value="PNW76473.1"/>
    <property type="molecule type" value="Genomic_DNA"/>
</dbReference>
<evidence type="ECO:0000313" key="8">
    <source>
        <dbReference type="Proteomes" id="UP000006906"/>
    </source>
</evidence>
<evidence type="ECO:0000256" key="6">
    <source>
        <dbReference type="SAM" id="MobiDB-lite"/>
    </source>
</evidence>